<dbReference type="PROSITE" id="PS00231">
    <property type="entry name" value="F_ACTIN_CAPPING_BETA"/>
    <property type="match status" value="1"/>
</dbReference>
<dbReference type="GO" id="GO:0051016">
    <property type="term" value="P:barbed-end actin filament capping"/>
    <property type="evidence" value="ECO:0007669"/>
    <property type="project" value="InterPro"/>
</dbReference>
<dbReference type="EMBL" id="QWIN01000405">
    <property type="protein sequence ID" value="RMY52289.1"/>
    <property type="molecule type" value="Genomic_DNA"/>
</dbReference>
<comment type="subunit">
    <text evidence="8">Component of the F-actin capping complex, composed of a heterodimer of an alpha and a beta subunit.</text>
</comment>
<dbReference type="PRINTS" id="PR00192">
    <property type="entry name" value="FACTINCAPB"/>
</dbReference>
<keyword evidence="6" id="KW-0009">Actin-binding</keyword>
<dbReference type="GO" id="GO:0030479">
    <property type="term" value="C:actin cortical patch"/>
    <property type="evidence" value="ECO:0007669"/>
    <property type="project" value="TreeGrafter"/>
</dbReference>
<evidence type="ECO:0000256" key="8">
    <source>
        <dbReference type="ARBA" id="ARBA00044965"/>
    </source>
</evidence>
<dbReference type="PANTHER" id="PTHR10619:SF0">
    <property type="entry name" value="F-ACTIN-CAPPING PROTEIN SUBUNIT BETA ISOFORMS 1 AND 2"/>
    <property type="match status" value="1"/>
</dbReference>
<keyword evidence="5" id="KW-0963">Cytoplasm</keyword>
<dbReference type="FunFam" id="1.20.58.570:FF:000001">
    <property type="entry name" value="F-actin-capping protein subunit beta"/>
    <property type="match status" value="1"/>
</dbReference>
<protein>
    <recommendedName>
        <fullName evidence="3">F-actin-capping protein subunit beta</fullName>
    </recommendedName>
</protein>
<name>A0A3M7CJU2_HORWE</name>
<evidence type="ECO:0000256" key="6">
    <source>
        <dbReference type="ARBA" id="ARBA00023203"/>
    </source>
</evidence>
<comment type="similarity">
    <text evidence="2">Belongs to the F-actin-capping protein beta subunit family.</text>
</comment>
<reference evidence="9 10" key="1">
    <citation type="journal article" date="2018" name="BMC Genomics">
        <title>Genomic evidence for intraspecific hybridization in a clonal and extremely halotolerant yeast.</title>
        <authorList>
            <person name="Gostincar C."/>
            <person name="Stajich J.E."/>
            <person name="Zupancic J."/>
            <person name="Zalar P."/>
            <person name="Gunde-Cimerman N."/>
        </authorList>
    </citation>
    <scope>NUCLEOTIDE SEQUENCE [LARGE SCALE GENOMIC DNA]</scope>
    <source>
        <strain evidence="9 10">EXF-151</strain>
    </source>
</reference>
<dbReference type="OrthoDB" id="9979678at2759"/>
<dbReference type="InterPro" id="IPR019771">
    <property type="entry name" value="F-actin_capping_bsu_CS"/>
</dbReference>
<dbReference type="GO" id="GO:0030036">
    <property type="term" value="P:actin cytoskeleton organization"/>
    <property type="evidence" value="ECO:0007669"/>
    <property type="project" value="InterPro"/>
</dbReference>
<dbReference type="PANTHER" id="PTHR10619">
    <property type="entry name" value="F-ACTIN-CAPPING PROTEIN SUBUNIT BETA"/>
    <property type="match status" value="1"/>
</dbReference>
<evidence type="ECO:0000256" key="4">
    <source>
        <dbReference type="ARBA" id="ARBA00022467"/>
    </source>
</evidence>
<evidence type="ECO:0000313" key="9">
    <source>
        <dbReference type="EMBL" id="RMY52289.1"/>
    </source>
</evidence>
<evidence type="ECO:0000256" key="5">
    <source>
        <dbReference type="ARBA" id="ARBA00022490"/>
    </source>
</evidence>
<evidence type="ECO:0000313" key="10">
    <source>
        <dbReference type="Proteomes" id="UP000270230"/>
    </source>
</evidence>
<dbReference type="SUPFAM" id="SSF90096">
    <property type="entry name" value="Subunits of heterodimeric actin filament capping protein Capz"/>
    <property type="match status" value="1"/>
</dbReference>
<dbReference type="InterPro" id="IPR043175">
    <property type="entry name" value="CAPZB_N"/>
</dbReference>
<sequence>MADPFDAALDLLRRLPPSKTASNLNGIISLRPDLEEDLLSSVDVALTVKRCSQTGRDYLCCDYNRDGSSYRSPWSNAFEPPIDPEDAAELIPGGRVRRMEENLNAAVDVYRELYYEGGTSSAYLWALDDGFAGVVLFKKTASAGTNAGKGGWDSIHVLEVNEAATKRSAHYKLTSTVILDLGLLSQSVDSLDLAGNLTRQAQADLSLSGFRDSEVEQQHVVNIGRMVEDMETRMRNLLQEVYFGKAKDVVGDLRSIQPLSEAEKERAAHRDVLEKMHSLFGFDTEKGRHDLALVPELRNEIYHLVLYSPEGFNITYIGNILFEDKVLRNENHQVQPLALSATCKALRTETLQLFYAINTFTFKFKHFDSLQDILDAFMDRIGDDCVRALRRVFAECYHPIVAFKPPRGLPEDVAQRDLMFCRVAVEFTPGPLPPRPMIRMLDGSEGSGRPS</sequence>
<comment type="subcellular location">
    <subcellularLocation>
        <location evidence="1">Cytoplasm</location>
        <location evidence="1">Cytoskeleton</location>
    </subcellularLocation>
</comment>
<keyword evidence="7" id="KW-0206">Cytoskeleton</keyword>
<dbReference type="Proteomes" id="UP000270230">
    <property type="component" value="Unassembled WGS sequence"/>
</dbReference>
<dbReference type="Pfam" id="PF01115">
    <property type="entry name" value="F_actin_cap_B"/>
    <property type="match status" value="1"/>
</dbReference>
<evidence type="ECO:0000256" key="7">
    <source>
        <dbReference type="ARBA" id="ARBA00023212"/>
    </source>
</evidence>
<accession>A0A3M7CJU2</accession>
<dbReference type="InterPro" id="IPR042276">
    <property type="entry name" value="CapZ_alpha/beta_2"/>
</dbReference>
<gene>
    <name evidence="9" type="ORF">D0865_05868</name>
</gene>
<comment type="caution">
    <text evidence="9">The sequence shown here is derived from an EMBL/GenBank/DDBJ whole genome shotgun (WGS) entry which is preliminary data.</text>
</comment>
<dbReference type="InterPro" id="IPR001698">
    <property type="entry name" value="CAPZB"/>
</dbReference>
<dbReference type="Gene3D" id="3.90.1150.210">
    <property type="entry name" value="F-actin capping protein, beta subunit"/>
    <property type="match status" value="1"/>
</dbReference>
<dbReference type="GO" id="GO:0000902">
    <property type="term" value="P:cell morphogenesis"/>
    <property type="evidence" value="ECO:0007669"/>
    <property type="project" value="TreeGrafter"/>
</dbReference>
<organism evidence="9 10">
    <name type="scientific">Hortaea werneckii</name>
    <name type="common">Black yeast</name>
    <name type="synonym">Cladosporium werneckii</name>
    <dbReference type="NCBI Taxonomy" id="91943"/>
    <lineage>
        <taxon>Eukaryota</taxon>
        <taxon>Fungi</taxon>
        <taxon>Dikarya</taxon>
        <taxon>Ascomycota</taxon>
        <taxon>Pezizomycotina</taxon>
        <taxon>Dothideomycetes</taxon>
        <taxon>Dothideomycetidae</taxon>
        <taxon>Mycosphaerellales</taxon>
        <taxon>Teratosphaeriaceae</taxon>
        <taxon>Hortaea</taxon>
    </lineage>
</organism>
<proteinExistence type="inferred from homology"/>
<dbReference type="VEuPathDB" id="FungiDB:BTJ68_07506"/>
<dbReference type="AlphaFoldDB" id="A0A3M7CJU2"/>
<dbReference type="Gene3D" id="1.20.58.570">
    <property type="match status" value="1"/>
</dbReference>
<evidence type="ECO:0000256" key="3">
    <source>
        <dbReference type="ARBA" id="ARBA00021859"/>
    </source>
</evidence>
<evidence type="ECO:0000256" key="2">
    <source>
        <dbReference type="ARBA" id="ARBA00006039"/>
    </source>
</evidence>
<dbReference type="GO" id="GO:0051015">
    <property type="term" value="F:actin filament binding"/>
    <property type="evidence" value="ECO:0007669"/>
    <property type="project" value="TreeGrafter"/>
</dbReference>
<dbReference type="GO" id="GO:0008290">
    <property type="term" value="C:F-actin capping protein complex"/>
    <property type="evidence" value="ECO:0007669"/>
    <property type="project" value="InterPro"/>
</dbReference>
<dbReference type="InterPro" id="IPR037282">
    <property type="entry name" value="CapZ_alpha/beta"/>
</dbReference>
<evidence type="ECO:0000256" key="1">
    <source>
        <dbReference type="ARBA" id="ARBA00004245"/>
    </source>
</evidence>
<keyword evidence="4" id="KW-0117">Actin capping</keyword>